<evidence type="ECO:0000313" key="5">
    <source>
        <dbReference type="EMBL" id="MBJ6370501.1"/>
    </source>
</evidence>
<sequence length="241" mass="25713">MQNGLFLNDAEVTLRDGDRVFRLRVDDLALEPGRAVALTGASGSGKTLLLELLGLLRKPGAGTRYRWAGPDAIDLGGLWALGVRNADLARVRGRMFGFVPQTGGLLPFLSVAENVALPQRLNACEDAGWCRDLIQTLGLSDVAALLPGALSIGQRQRAAIARALAHRPPFVIADEPTAALDSDSADRVLELLLQTARAHGSGVILSSHDLDRIARFGIPRLQLNTRSEAGEIVSRPEACPC</sequence>
<dbReference type="Pfam" id="PF00005">
    <property type="entry name" value="ABC_tran"/>
    <property type="match status" value="1"/>
</dbReference>
<accession>A0A8J7IMC5</accession>
<dbReference type="GO" id="GO:0044874">
    <property type="term" value="P:lipoprotein localization to outer membrane"/>
    <property type="evidence" value="ECO:0007669"/>
    <property type="project" value="TreeGrafter"/>
</dbReference>
<dbReference type="AlphaFoldDB" id="A0A8J7IMC5"/>
<dbReference type="EMBL" id="JAELVR010000002">
    <property type="protein sequence ID" value="MBJ6370501.1"/>
    <property type="molecule type" value="Genomic_DNA"/>
</dbReference>
<keyword evidence="6" id="KW-1185">Reference proteome</keyword>
<evidence type="ECO:0000313" key="6">
    <source>
        <dbReference type="Proteomes" id="UP000619079"/>
    </source>
</evidence>
<reference evidence="5" key="1">
    <citation type="submission" date="2020-12" db="EMBL/GenBank/DDBJ databases">
        <title>Sedimentitalea sp. nov., isolated from sand in Incheon.</title>
        <authorList>
            <person name="Kim W."/>
        </authorList>
    </citation>
    <scope>NUCLEOTIDE SEQUENCE</scope>
    <source>
        <strain evidence="5">CAU 1593</strain>
    </source>
</reference>
<comment type="similarity">
    <text evidence="1">Belongs to the ABC transporter superfamily.</text>
</comment>
<evidence type="ECO:0000256" key="3">
    <source>
        <dbReference type="ARBA" id="ARBA00022840"/>
    </source>
</evidence>
<dbReference type="InterPro" id="IPR003593">
    <property type="entry name" value="AAA+_ATPase"/>
</dbReference>
<dbReference type="GO" id="GO:0005886">
    <property type="term" value="C:plasma membrane"/>
    <property type="evidence" value="ECO:0007669"/>
    <property type="project" value="TreeGrafter"/>
</dbReference>
<dbReference type="Gene3D" id="3.40.50.300">
    <property type="entry name" value="P-loop containing nucleotide triphosphate hydrolases"/>
    <property type="match status" value="1"/>
</dbReference>
<dbReference type="InterPro" id="IPR027417">
    <property type="entry name" value="P-loop_NTPase"/>
</dbReference>
<dbReference type="GO" id="GO:0005524">
    <property type="term" value="F:ATP binding"/>
    <property type="evidence" value="ECO:0007669"/>
    <property type="project" value="UniProtKB-KW"/>
</dbReference>
<evidence type="ECO:0000256" key="2">
    <source>
        <dbReference type="ARBA" id="ARBA00022741"/>
    </source>
</evidence>
<dbReference type="RefSeq" id="WP_199023287.1">
    <property type="nucleotide sequence ID" value="NZ_JAELVR010000002.1"/>
</dbReference>
<name>A0A8J7IMC5_9RHOB</name>
<dbReference type="PROSITE" id="PS50893">
    <property type="entry name" value="ABC_TRANSPORTER_2"/>
    <property type="match status" value="1"/>
</dbReference>
<dbReference type="SUPFAM" id="SSF52540">
    <property type="entry name" value="P-loop containing nucleoside triphosphate hydrolases"/>
    <property type="match status" value="1"/>
</dbReference>
<protein>
    <submittedName>
        <fullName evidence="5">ATP-binding cassette domain-containing protein</fullName>
    </submittedName>
</protein>
<proteinExistence type="inferred from homology"/>
<dbReference type="InterPro" id="IPR015854">
    <property type="entry name" value="ABC_transpr_LolD-like"/>
</dbReference>
<dbReference type="SMART" id="SM00382">
    <property type="entry name" value="AAA"/>
    <property type="match status" value="1"/>
</dbReference>
<gene>
    <name evidence="5" type="ORF">JF290_03080</name>
</gene>
<dbReference type="Proteomes" id="UP000619079">
    <property type="component" value="Unassembled WGS sequence"/>
</dbReference>
<evidence type="ECO:0000256" key="1">
    <source>
        <dbReference type="ARBA" id="ARBA00005417"/>
    </source>
</evidence>
<dbReference type="PANTHER" id="PTHR24220:SF689">
    <property type="entry name" value="LIPOPROTEIN-RELEASING SYSTEM ATP-BINDING PROTEIN LOLD"/>
    <property type="match status" value="1"/>
</dbReference>
<comment type="caution">
    <text evidence="5">The sequence shown here is derived from an EMBL/GenBank/DDBJ whole genome shotgun (WGS) entry which is preliminary data.</text>
</comment>
<feature type="domain" description="ABC transporter" evidence="4">
    <location>
        <begin position="7"/>
        <end position="241"/>
    </location>
</feature>
<dbReference type="GO" id="GO:0089705">
    <property type="term" value="P:protein localization to outer membrane"/>
    <property type="evidence" value="ECO:0007669"/>
    <property type="project" value="TreeGrafter"/>
</dbReference>
<dbReference type="PANTHER" id="PTHR24220">
    <property type="entry name" value="IMPORT ATP-BINDING PROTEIN"/>
    <property type="match status" value="1"/>
</dbReference>
<keyword evidence="2" id="KW-0547">Nucleotide-binding</keyword>
<evidence type="ECO:0000259" key="4">
    <source>
        <dbReference type="PROSITE" id="PS50893"/>
    </source>
</evidence>
<dbReference type="GO" id="GO:0016887">
    <property type="term" value="F:ATP hydrolysis activity"/>
    <property type="evidence" value="ECO:0007669"/>
    <property type="project" value="InterPro"/>
</dbReference>
<organism evidence="5 6">
    <name type="scientific">Sedimentitalea arenosa</name>
    <dbReference type="NCBI Taxonomy" id="2798803"/>
    <lineage>
        <taxon>Bacteria</taxon>
        <taxon>Pseudomonadati</taxon>
        <taxon>Pseudomonadota</taxon>
        <taxon>Alphaproteobacteria</taxon>
        <taxon>Rhodobacterales</taxon>
        <taxon>Paracoccaceae</taxon>
        <taxon>Sedimentitalea</taxon>
    </lineage>
</organism>
<dbReference type="GO" id="GO:0022857">
    <property type="term" value="F:transmembrane transporter activity"/>
    <property type="evidence" value="ECO:0007669"/>
    <property type="project" value="TreeGrafter"/>
</dbReference>
<dbReference type="InterPro" id="IPR003439">
    <property type="entry name" value="ABC_transporter-like_ATP-bd"/>
</dbReference>
<keyword evidence="3 5" id="KW-0067">ATP-binding</keyword>